<keyword evidence="1" id="KW-0472">Membrane</keyword>
<dbReference type="Pfam" id="PF11658">
    <property type="entry name" value="CBP_BcsG"/>
    <property type="match status" value="1"/>
</dbReference>
<reference evidence="2 3" key="1">
    <citation type="submission" date="2022-03" db="EMBL/GenBank/DDBJ databases">
        <authorList>
            <person name="Koch H."/>
        </authorList>
    </citation>
    <scope>NUCLEOTIDE SEQUENCE [LARGE SCALE GENOMIC DNA]</scope>
    <source>
        <strain evidence="2 3">G1</strain>
    </source>
</reference>
<dbReference type="EMBL" id="OW150024">
    <property type="protein sequence ID" value="CAH2029854.1"/>
    <property type="molecule type" value="Genomic_DNA"/>
</dbReference>
<evidence type="ECO:0000313" key="3">
    <source>
        <dbReference type="Proteomes" id="UP001295463"/>
    </source>
</evidence>
<dbReference type="RefSeq" id="WP_305730834.1">
    <property type="nucleotide sequence ID" value="NZ_OW150024.1"/>
</dbReference>
<dbReference type="Proteomes" id="UP001295463">
    <property type="component" value="Chromosome"/>
</dbReference>
<organism evidence="2 3">
    <name type="scientific">Trichlorobacter ammonificans</name>
    <dbReference type="NCBI Taxonomy" id="2916410"/>
    <lineage>
        <taxon>Bacteria</taxon>
        <taxon>Pseudomonadati</taxon>
        <taxon>Thermodesulfobacteriota</taxon>
        <taxon>Desulfuromonadia</taxon>
        <taxon>Geobacterales</taxon>
        <taxon>Geobacteraceae</taxon>
        <taxon>Trichlorobacter</taxon>
    </lineage>
</organism>
<proteinExistence type="predicted"/>
<sequence length="542" mass="60168">MKQLAGTIGRHIDATDQIMLWNVYFLIKICLYAIDAINLNVGTNLLLFLAILLPLPRRGWWRSCRTTALAVAAVLVLWHESWLPSPGDTYRLLADHGLPSVAYMGSFMKGAVSMSVVCSFGVVVVVSYLLRSFKRVSIVAMAAVITVSPLLKGFGDPARPGGVIQVEEAEAAEKDPAKYLESFYARESERMIVFKQPQAGSVPFDVVVLHLCSLSWDDLEQIGMSPESPFFREFDYLFTNFNSATGYSGPAVMRLLQANGGQRSHGDVHGSATPKEYFLFESLASLGYERYIAMDHDGKYGNYNSALKKNGLNGARLINHDSLSSAAVFFDGKTPLYSDQAMFRKWLDVRNGSKAERAALYFNSVLMHAGTHWVGEKKWAGRDPRDQYKDVASVVQKDIVRMIDLLKASKRNTVLVLVSEHGRALTGSPFQPPDMRDVPLPKITKVPMAVKLIGPKFNGARVNQTVVSKPTSYFAISWLLARFMERSPFGPTAETPQELAGRIPRTDFVAENDSGKVVEIAGVYHYLGKTKRWVQLTPAQLK</sequence>
<keyword evidence="3" id="KW-1185">Reference proteome</keyword>
<dbReference type="SUPFAM" id="SSF53649">
    <property type="entry name" value="Alkaline phosphatase-like"/>
    <property type="match status" value="1"/>
</dbReference>
<dbReference type="InterPro" id="IPR017850">
    <property type="entry name" value="Alkaline_phosphatase_core_sf"/>
</dbReference>
<evidence type="ECO:0000313" key="2">
    <source>
        <dbReference type="EMBL" id="CAH2029854.1"/>
    </source>
</evidence>
<keyword evidence="1" id="KW-0812">Transmembrane</keyword>
<accession>A0ABN8HFI5</accession>
<keyword evidence="1" id="KW-1133">Transmembrane helix</keyword>
<gene>
    <name evidence="2" type="ORF">GEAMG1_0032</name>
</gene>
<feature type="transmembrane region" description="Helical" evidence="1">
    <location>
        <begin position="103"/>
        <end position="129"/>
    </location>
</feature>
<feature type="transmembrane region" description="Helical" evidence="1">
    <location>
        <begin position="136"/>
        <end position="155"/>
    </location>
</feature>
<protein>
    <submittedName>
        <fullName evidence="2">Cellulose biosynthesis protein BcsG</fullName>
    </submittedName>
</protein>
<feature type="transmembrane region" description="Helical" evidence="1">
    <location>
        <begin position="25"/>
        <end position="55"/>
    </location>
</feature>
<dbReference type="InterPro" id="IPR017744">
    <property type="entry name" value="BcsG"/>
</dbReference>
<evidence type="ECO:0000256" key="1">
    <source>
        <dbReference type="SAM" id="Phobius"/>
    </source>
</evidence>
<dbReference type="Gene3D" id="3.40.720.10">
    <property type="entry name" value="Alkaline Phosphatase, subunit A"/>
    <property type="match status" value="1"/>
</dbReference>
<name>A0ABN8HFI5_9BACT</name>